<sequence length="149" mass="16585">MAALRYSARRLGGSLLHRTQAAVEEEGRRLMRPRQISTEFFGEHARAPSARQVQQKKEELYEAVSKAEQKKQELLNLMANEQHFSAQSTQGQAAPLPWKVYSKRARGVLDVACKATFFVYAGAFLLGITGTGRMLGLTSQVASQDEIDD</sequence>
<keyword evidence="1" id="KW-0175">Coiled coil</keyword>
<evidence type="ECO:0000256" key="1">
    <source>
        <dbReference type="SAM" id="Coils"/>
    </source>
</evidence>
<gene>
    <name evidence="3" type="primary">LOC123070768</name>
</gene>
<dbReference type="Gramene" id="TraesCS1A03G1067100.2">
    <property type="protein sequence ID" value="TraesCS1A03G1067100.2.CDS"/>
    <property type="gene ID" value="TraesCS1A03G1067100"/>
</dbReference>
<keyword evidence="2" id="KW-0812">Transmembrane</keyword>
<dbReference type="Gramene" id="TraesCS1A02G439100.2">
    <property type="protein sequence ID" value="TraesCS1A02G439100.2"/>
    <property type="gene ID" value="TraesCS1A02G439100"/>
</dbReference>
<evidence type="ECO:0000313" key="3">
    <source>
        <dbReference type="EnsemblPlants" id="TraesCS1A02G439100.2"/>
    </source>
</evidence>
<protein>
    <submittedName>
        <fullName evidence="3">Uncharacterized protein</fullName>
    </submittedName>
</protein>
<dbReference type="Gramene" id="TraesLAC1A03G00182900.1">
    <property type="protein sequence ID" value="TraesLAC1A03G00182900.1"/>
    <property type="gene ID" value="TraesLAC1A03G00182900"/>
</dbReference>
<dbReference type="RefSeq" id="XP_044350025.1">
    <property type="nucleotide sequence ID" value="XM_044494090.1"/>
</dbReference>
<dbReference type="Gramene" id="TraesRN1A0101144600.2">
    <property type="protein sequence ID" value="TraesRN1A0101144600.2"/>
    <property type="gene ID" value="TraesRN1A0101144600"/>
</dbReference>
<keyword evidence="4" id="KW-1185">Reference proteome</keyword>
<dbReference type="EnsemblPlants" id="TraesCS1A02G439100.2">
    <property type="protein sequence ID" value="TraesCS1A02G439100.2"/>
    <property type="gene ID" value="TraesCS1A02G439100"/>
</dbReference>
<dbReference type="Gramene" id="TraesLDM1A03G00181910.1">
    <property type="protein sequence ID" value="TraesLDM1A03G00181910.1"/>
    <property type="gene ID" value="TraesLDM1A03G00181910"/>
</dbReference>
<dbReference type="Gramene" id="TraesNOR1A03G00181230.1">
    <property type="protein sequence ID" value="TraesNOR1A03G00181230.1"/>
    <property type="gene ID" value="TraesNOR1A03G00181230"/>
</dbReference>
<keyword evidence="2" id="KW-0472">Membrane</keyword>
<evidence type="ECO:0000256" key="2">
    <source>
        <dbReference type="SAM" id="Phobius"/>
    </source>
</evidence>
<reference evidence="3" key="2">
    <citation type="submission" date="2018-10" db="UniProtKB">
        <authorList>
            <consortium name="EnsemblPlants"/>
        </authorList>
    </citation>
    <scope>IDENTIFICATION</scope>
</reference>
<dbReference type="Gramene" id="TraesJAG1A03G00179450.1">
    <property type="protein sequence ID" value="TraesJAG1A03G00179450.1"/>
    <property type="gene ID" value="TraesJAG1A03G00179450"/>
</dbReference>
<name>A0A3B5Y7Z8_WHEAT</name>
<proteinExistence type="predicted"/>
<feature type="transmembrane region" description="Helical" evidence="2">
    <location>
        <begin position="108"/>
        <end position="128"/>
    </location>
</feature>
<dbReference type="Gramene" id="TraesSYM1A03G00184100.1">
    <property type="protein sequence ID" value="TraesSYM1A03G00184100.1"/>
    <property type="gene ID" value="TraesSYM1A03G00184100"/>
</dbReference>
<dbReference type="Gramene" id="TraesPARA_EIv1.0_0001460.1">
    <property type="protein sequence ID" value="TraesPARA_EIv1.0_0001460.1.CDS"/>
    <property type="gene ID" value="TraesPARA_EIv1.0_0001460"/>
</dbReference>
<dbReference type="Proteomes" id="UP000019116">
    <property type="component" value="Chromosome 1A"/>
</dbReference>
<keyword evidence="2" id="KW-1133">Transmembrane helix</keyword>
<dbReference type="KEGG" id="taes:123070768"/>
<feature type="coiled-coil region" evidence="1">
    <location>
        <begin position="50"/>
        <end position="77"/>
    </location>
</feature>
<organism evidence="3">
    <name type="scientific">Triticum aestivum</name>
    <name type="common">Wheat</name>
    <dbReference type="NCBI Taxonomy" id="4565"/>
    <lineage>
        <taxon>Eukaryota</taxon>
        <taxon>Viridiplantae</taxon>
        <taxon>Streptophyta</taxon>
        <taxon>Embryophyta</taxon>
        <taxon>Tracheophyta</taxon>
        <taxon>Spermatophyta</taxon>
        <taxon>Magnoliopsida</taxon>
        <taxon>Liliopsida</taxon>
        <taxon>Poales</taxon>
        <taxon>Poaceae</taxon>
        <taxon>BOP clade</taxon>
        <taxon>Pooideae</taxon>
        <taxon>Triticodae</taxon>
        <taxon>Triticeae</taxon>
        <taxon>Triticinae</taxon>
        <taxon>Triticum</taxon>
    </lineage>
</organism>
<dbReference type="Gramene" id="TraesMAC1A03G00180320.1">
    <property type="protein sequence ID" value="TraesMAC1A03G00180320.1"/>
    <property type="gene ID" value="TraesMAC1A03G00180320"/>
</dbReference>
<accession>A0A3B5Y7Z8</accession>
<dbReference type="AlphaFoldDB" id="A0A3B5Y7Z8"/>
<evidence type="ECO:0000313" key="4">
    <source>
        <dbReference type="Proteomes" id="UP000019116"/>
    </source>
</evidence>
<reference evidence="3" key="1">
    <citation type="submission" date="2018-08" db="EMBL/GenBank/DDBJ databases">
        <authorList>
            <person name="Rossello M."/>
        </authorList>
    </citation>
    <scope>NUCLEOTIDE SEQUENCE [LARGE SCALE GENOMIC DNA]</scope>
    <source>
        <strain evidence="3">cv. Chinese Spring</strain>
    </source>
</reference>
<dbReference type="GeneID" id="123070768"/>
<dbReference type="Gramene" id="TraesARI1A03G00182970.1">
    <property type="protein sequence ID" value="TraesARI1A03G00182970.1"/>
    <property type="gene ID" value="TraesARI1A03G00182970"/>
</dbReference>